<sequence length="614" mass="69906">MSFALLDLPPEIIINILLFLPAPSVLMCKGVNHYLQGLISDSVEVQYYIRCNIAGQLDNRHCHLSANERLNQLLTREDRWQELTLDFDKTFEVPFMTSGIYDLTGGTYLLGHSSRKSLHYTYLPSEPDQEVVWKEIYSDQTIIDMGLCVYEHDLLAIITTQRASADQPDLPASHEIRMHLNQVSTGMRHPEAQQPVISIMNTLWERPAVGIEIVGDNLVLVLAYYENAHKPNDHVFIYEWKTGRLKMKFSAPYHSYSGLLFLTQDIFLLPNTNTGTLEYWRIPYNTSEATPHQPFFVLALPQLRQDRTFGHISCRAEPNPSTNSHHSPKPFYADPRHAIAIFSVTVRSGVRPELPAIFHHPHLSSTFVFFVHRSSLLDCLVQFSDSVSEDDEPPAIPYSRWGQPICRWFAAEAFPTRWVTTTAGQRCVIIPDMGTESNKAPIILLNFNQMDVARVLVAEKHDREAKIRQDIQKVKEREAERALRHQAMDQSEGSGGINGGDDDDYYEESVDALSESGEDGDISDSPSTGLVEAERPSHLRSRHRRRVRAMQLSDALDDSQHCFASLVHSSLPYTVCSTRKRHAFHGVLLDEERILGLRTNVIQRITKVHIFHYG</sequence>
<gene>
    <name evidence="3" type="ORF">P691DRAFT_810478</name>
</gene>
<organism evidence="3 4">
    <name type="scientific">Macrolepiota fuliginosa MF-IS2</name>
    <dbReference type="NCBI Taxonomy" id="1400762"/>
    <lineage>
        <taxon>Eukaryota</taxon>
        <taxon>Fungi</taxon>
        <taxon>Dikarya</taxon>
        <taxon>Basidiomycota</taxon>
        <taxon>Agaricomycotina</taxon>
        <taxon>Agaricomycetes</taxon>
        <taxon>Agaricomycetidae</taxon>
        <taxon>Agaricales</taxon>
        <taxon>Agaricineae</taxon>
        <taxon>Agaricaceae</taxon>
        <taxon>Macrolepiota</taxon>
    </lineage>
</organism>
<name>A0A9P5X372_9AGAR</name>
<dbReference type="CDD" id="cd09917">
    <property type="entry name" value="F-box_SF"/>
    <property type="match status" value="1"/>
</dbReference>
<evidence type="ECO:0000313" key="4">
    <source>
        <dbReference type="Proteomes" id="UP000807342"/>
    </source>
</evidence>
<keyword evidence="4" id="KW-1185">Reference proteome</keyword>
<accession>A0A9P5X372</accession>
<dbReference type="InterPro" id="IPR036047">
    <property type="entry name" value="F-box-like_dom_sf"/>
</dbReference>
<evidence type="ECO:0000256" key="1">
    <source>
        <dbReference type="SAM" id="MobiDB-lite"/>
    </source>
</evidence>
<reference evidence="3" key="1">
    <citation type="submission" date="2020-11" db="EMBL/GenBank/DDBJ databases">
        <authorList>
            <consortium name="DOE Joint Genome Institute"/>
            <person name="Ahrendt S."/>
            <person name="Riley R."/>
            <person name="Andreopoulos W."/>
            <person name="Labutti K."/>
            <person name="Pangilinan J."/>
            <person name="Ruiz-Duenas F.J."/>
            <person name="Barrasa J.M."/>
            <person name="Sanchez-Garcia M."/>
            <person name="Camarero S."/>
            <person name="Miyauchi S."/>
            <person name="Serrano A."/>
            <person name="Linde D."/>
            <person name="Babiker R."/>
            <person name="Drula E."/>
            <person name="Ayuso-Fernandez I."/>
            <person name="Pacheco R."/>
            <person name="Padilla G."/>
            <person name="Ferreira P."/>
            <person name="Barriuso J."/>
            <person name="Kellner H."/>
            <person name="Castanera R."/>
            <person name="Alfaro M."/>
            <person name="Ramirez L."/>
            <person name="Pisabarro A.G."/>
            <person name="Kuo A."/>
            <person name="Tritt A."/>
            <person name="Lipzen A."/>
            <person name="He G."/>
            <person name="Yan M."/>
            <person name="Ng V."/>
            <person name="Cullen D."/>
            <person name="Martin F."/>
            <person name="Rosso M.-N."/>
            <person name="Henrissat B."/>
            <person name="Hibbett D."/>
            <person name="Martinez A.T."/>
            <person name="Grigoriev I.V."/>
        </authorList>
    </citation>
    <scope>NUCLEOTIDE SEQUENCE</scope>
    <source>
        <strain evidence="3">MF-IS2</strain>
    </source>
</reference>
<dbReference type="SUPFAM" id="SSF81383">
    <property type="entry name" value="F-box domain"/>
    <property type="match status" value="1"/>
</dbReference>
<dbReference type="PROSITE" id="PS50181">
    <property type="entry name" value="FBOX"/>
    <property type="match status" value="1"/>
</dbReference>
<dbReference type="AlphaFoldDB" id="A0A9P5X372"/>
<protein>
    <recommendedName>
        <fullName evidence="2">F-box domain-containing protein</fullName>
    </recommendedName>
</protein>
<dbReference type="EMBL" id="MU151612">
    <property type="protein sequence ID" value="KAF9442541.1"/>
    <property type="molecule type" value="Genomic_DNA"/>
</dbReference>
<comment type="caution">
    <text evidence="3">The sequence shown here is derived from an EMBL/GenBank/DDBJ whole genome shotgun (WGS) entry which is preliminary data.</text>
</comment>
<feature type="compositionally biased region" description="Basic and acidic residues" evidence="1">
    <location>
        <begin position="478"/>
        <end position="487"/>
    </location>
</feature>
<proteinExistence type="predicted"/>
<evidence type="ECO:0000259" key="2">
    <source>
        <dbReference type="PROSITE" id="PS50181"/>
    </source>
</evidence>
<feature type="compositionally biased region" description="Acidic residues" evidence="1">
    <location>
        <begin position="500"/>
        <end position="522"/>
    </location>
</feature>
<feature type="region of interest" description="Disordered" evidence="1">
    <location>
        <begin position="478"/>
        <end position="544"/>
    </location>
</feature>
<dbReference type="OrthoDB" id="2751409at2759"/>
<dbReference type="Proteomes" id="UP000807342">
    <property type="component" value="Unassembled WGS sequence"/>
</dbReference>
<feature type="domain" description="F-box" evidence="2">
    <location>
        <begin position="2"/>
        <end position="51"/>
    </location>
</feature>
<evidence type="ECO:0000313" key="3">
    <source>
        <dbReference type="EMBL" id="KAF9442541.1"/>
    </source>
</evidence>
<dbReference type="InterPro" id="IPR001810">
    <property type="entry name" value="F-box_dom"/>
</dbReference>